<feature type="domain" description="Right handed beta helix" evidence="1">
    <location>
        <begin position="110"/>
        <end position="243"/>
    </location>
</feature>
<evidence type="ECO:0000313" key="2">
    <source>
        <dbReference type="EMBL" id="KKN50891.1"/>
    </source>
</evidence>
<dbReference type="InterPro" id="IPR011050">
    <property type="entry name" value="Pectin_lyase_fold/virulence"/>
</dbReference>
<organism evidence="2">
    <name type="scientific">marine sediment metagenome</name>
    <dbReference type="NCBI Taxonomy" id="412755"/>
    <lineage>
        <taxon>unclassified sequences</taxon>
        <taxon>metagenomes</taxon>
        <taxon>ecological metagenomes</taxon>
    </lineage>
</organism>
<gene>
    <name evidence="2" type="ORF">LCGC14_0628110</name>
</gene>
<accession>A0A0F9TP83</accession>
<reference evidence="2" key="1">
    <citation type="journal article" date="2015" name="Nature">
        <title>Complex archaea that bridge the gap between prokaryotes and eukaryotes.</title>
        <authorList>
            <person name="Spang A."/>
            <person name="Saw J.H."/>
            <person name="Jorgensen S.L."/>
            <person name="Zaremba-Niedzwiedzka K."/>
            <person name="Martijn J."/>
            <person name="Lind A.E."/>
            <person name="van Eijk R."/>
            <person name="Schleper C."/>
            <person name="Guy L."/>
            <person name="Ettema T.J."/>
        </authorList>
    </citation>
    <scope>NUCLEOTIDE SEQUENCE</scope>
</reference>
<protein>
    <recommendedName>
        <fullName evidence="1">Right handed beta helix domain-containing protein</fullName>
    </recommendedName>
</protein>
<dbReference type="EMBL" id="LAZR01001090">
    <property type="protein sequence ID" value="KKN50891.1"/>
    <property type="molecule type" value="Genomic_DNA"/>
</dbReference>
<evidence type="ECO:0000259" key="1">
    <source>
        <dbReference type="Pfam" id="PF13229"/>
    </source>
</evidence>
<dbReference type="InterPro" id="IPR039448">
    <property type="entry name" value="Beta_helix"/>
</dbReference>
<dbReference type="AlphaFoldDB" id="A0A0F9TP83"/>
<sequence length="348" mass="37066">MTVGTYTLTEEDIGTDVSRDFSVVASWEAALPDVSPSPNIDQHIGTMFADSDFTEDNTQFSNHGEEFMGNTILRAAPGQEWSGKNGEVGKVRWRPAAGSINALSILSGGTNVGVELYGIEFDGTDETGSPNAGLVFSAAALVNISRCSFHHNPQGYGFSFNTSALGRQRMTLCLFNNNSLDGMRRLQDNLSRGMQFEYCGFYKNDGFGARGSAASSSVNFEFRHCWFVTNGSGSWEDAGGNGITGWCSTTDALATPAAQVMIGMLENQTEAGMLFVDAPGGDFKIQAGSTLLEKGQPRNVTMLSKLSPTTEDVTGAALVFSSASSRYDIGPHQFSLAAVDITSAPIIS</sequence>
<name>A0A0F9TP83_9ZZZZ</name>
<proteinExistence type="predicted"/>
<dbReference type="Pfam" id="PF13229">
    <property type="entry name" value="Beta_helix"/>
    <property type="match status" value="1"/>
</dbReference>
<dbReference type="SUPFAM" id="SSF51126">
    <property type="entry name" value="Pectin lyase-like"/>
    <property type="match status" value="1"/>
</dbReference>
<comment type="caution">
    <text evidence="2">The sequence shown here is derived from an EMBL/GenBank/DDBJ whole genome shotgun (WGS) entry which is preliminary data.</text>
</comment>